<reference evidence="7 8" key="1">
    <citation type="submission" date="2018-03" db="EMBL/GenBank/DDBJ databases">
        <title>Ahniella affigens gen. nov., sp. nov., a gammaproteobacterium isolated from sandy soil near a stream.</title>
        <authorList>
            <person name="Ko Y."/>
            <person name="Kim J.-H."/>
        </authorList>
    </citation>
    <scope>NUCLEOTIDE SEQUENCE [LARGE SCALE GENOMIC DNA]</scope>
    <source>
        <strain evidence="7 8">D13</strain>
    </source>
</reference>
<dbReference type="InterPro" id="IPR013783">
    <property type="entry name" value="Ig-like_fold"/>
</dbReference>
<evidence type="ECO:0000256" key="3">
    <source>
        <dbReference type="ARBA" id="ARBA00022490"/>
    </source>
</evidence>
<comment type="subcellular location">
    <subcellularLocation>
        <location evidence="1">Cell projection</location>
        <location evidence="1">Cilium</location>
    </subcellularLocation>
    <subcellularLocation>
        <location evidence="2">Cytoplasm</location>
    </subcellularLocation>
</comment>
<dbReference type="EMBL" id="CP027860">
    <property type="protein sequence ID" value="AVP96410.1"/>
    <property type="molecule type" value="Genomic_DNA"/>
</dbReference>
<sequence>MVAMRDSISPGIAQIPSSRKRAITYRLIRSCGMTIRVTVLGLASLAALVMAPNAHAQVSEKRPVANVGPVEIDFGQINIGDQKVVPVTVRNLTTSTMTFAGGGLPGSVGFVGSGGTCGGSLAAGGTCNFNYSFRPRSNNGIEVSDQTSLSVTAGGSSMLVPILVRGRGVGTLVDLWPRTIDFGDTFLGQSVTVPVTVTNRRSATVNFAGGGFNVANGFTGAGGTCGGSLAAGATCNFNYIFIPGALGAINNQTSLSATLSGLSISENYSIQVSGVGVDTVGVVSVHPIAIDFGRVKLGMSALVPIKFTNTSGVQINYAGGGFSEIGSDGGAFSGAIGGGVGCTSSTADVGSTCAINYRLRPYELRQFNGSTSMGFSRPGANQSQPYAFTGTAVGTLAQVSPELVDLGTVDFGTTVSVPVTVFNDGDTALTSFVGGSVASPFSSVSTCTGSLAVGASCTYTYSFTATTSSLGAQTAQTAITFTNAQGIAPVHTITLKARGTAVLLKDSFE</sequence>
<keyword evidence="5" id="KW-0966">Cell projection</keyword>
<gene>
    <name evidence="7" type="ORF">C7S18_04020</name>
</gene>
<dbReference type="NCBIfam" id="NF012200">
    <property type="entry name" value="choice_anch_D"/>
    <property type="match status" value="4"/>
</dbReference>
<evidence type="ECO:0000256" key="5">
    <source>
        <dbReference type="ARBA" id="ARBA00023273"/>
    </source>
</evidence>
<protein>
    <recommendedName>
        <fullName evidence="6">HYDIN/VesB/CFA65-like Ig-like domain-containing protein</fullName>
    </recommendedName>
</protein>
<dbReference type="PANTHER" id="PTHR46127">
    <property type="entry name" value="CILIA- AND FLAGELLA-ASSOCIATED PROTEIN 65"/>
    <property type="match status" value="1"/>
</dbReference>
<reference evidence="7 8" key="2">
    <citation type="submission" date="2018-03" db="EMBL/GenBank/DDBJ databases">
        <authorList>
            <person name="Keele B.F."/>
        </authorList>
    </citation>
    <scope>NUCLEOTIDE SEQUENCE [LARGE SCALE GENOMIC DNA]</scope>
    <source>
        <strain evidence="7 8">D13</strain>
    </source>
</reference>
<evidence type="ECO:0000259" key="6">
    <source>
        <dbReference type="Pfam" id="PF22544"/>
    </source>
</evidence>
<dbReference type="Proteomes" id="UP000241074">
    <property type="component" value="Chromosome"/>
</dbReference>
<evidence type="ECO:0000313" key="8">
    <source>
        <dbReference type="Proteomes" id="UP000241074"/>
    </source>
</evidence>
<dbReference type="OrthoDB" id="5377085at2"/>
<feature type="domain" description="HYDIN/VesB/CFA65-like Ig-like" evidence="6">
    <location>
        <begin position="399"/>
        <end position="497"/>
    </location>
</feature>
<evidence type="ECO:0000256" key="2">
    <source>
        <dbReference type="ARBA" id="ARBA00004496"/>
    </source>
</evidence>
<accession>A0A2P1PNI9</accession>
<proteinExistence type="predicted"/>
<keyword evidence="3" id="KW-0963">Cytoplasm</keyword>
<evidence type="ECO:0000313" key="7">
    <source>
        <dbReference type="EMBL" id="AVP96410.1"/>
    </source>
</evidence>
<dbReference type="InterPro" id="IPR053879">
    <property type="entry name" value="HYDIN_VesB_CFA65-like_Ig"/>
</dbReference>
<keyword evidence="4" id="KW-0969">Cilium</keyword>
<dbReference type="InterPro" id="IPR052614">
    <property type="entry name" value="CFAP65"/>
</dbReference>
<organism evidence="7 8">
    <name type="scientific">Ahniella affigens</name>
    <dbReference type="NCBI Taxonomy" id="2021234"/>
    <lineage>
        <taxon>Bacteria</taxon>
        <taxon>Pseudomonadati</taxon>
        <taxon>Pseudomonadota</taxon>
        <taxon>Gammaproteobacteria</taxon>
        <taxon>Lysobacterales</taxon>
        <taxon>Rhodanobacteraceae</taxon>
        <taxon>Ahniella</taxon>
    </lineage>
</organism>
<evidence type="ECO:0000256" key="4">
    <source>
        <dbReference type="ARBA" id="ARBA00023069"/>
    </source>
</evidence>
<evidence type="ECO:0000256" key="1">
    <source>
        <dbReference type="ARBA" id="ARBA00004138"/>
    </source>
</evidence>
<name>A0A2P1PNI9_9GAMM</name>
<keyword evidence="8" id="KW-1185">Reference proteome</keyword>
<dbReference type="Pfam" id="PF22544">
    <property type="entry name" value="HYDIN_VesB_CFA65-like_Ig"/>
    <property type="match status" value="1"/>
</dbReference>
<dbReference type="Gene3D" id="2.60.40.10">
    <property type="entry name" value="Immunoglobulins"/>
    <property type="match status" value="4"/>
</dbReference>
<dbReference type="KEGG" id="xba:C7S18_04020"/>
<dbReference type="AlphaFoldDB" id="A0A2P1PNI9"/>
<dbReference type="PANTHER" id="PTHR46127:SF1">
    <property type="entry name" value="CILIA- AND FLAGELLA-ASSOCIATED PROTEIN 65"/>
    <property type="match status" value="1"/>
</dbReference>